<dbReference type="KEGG" id="pez:HWQ56_19435"/>
<proteinExistence type="predicted"/>
<gene>
    <name evidence="1" type="ORF">HWQ56_19435</name>
</gene>
<reference evidence="1 2" key="1">
    <citation type="submission" date="2020-06" db="EMBL/GenBank/DDBJ databases">
        <title>Pseudomonas eucalypticola sp. nov., an endophyte of Eucalyptus dunnii leaves with biocontrol ability of eucalyptus leaf blight.</title>
        <authorList>
            <person name="Liu Y."/>
            <person name="Song Z."/>
            <person name="Zeng H."/>
            <person name="Lu M."/>
            <person name="Wang X."/>
            <person name="Lian X."/>
            <person name="Zhang Q."/>
        </authorList>
    </citation>
    <scope>NUCLEOTIDE SEQUENCE [LARGE SCALE GENOMIC DNA]</scope>
    <source>
        <strain evidence="1 2">NP-1</strain>
    </source>
</reference>
<dbReference type="Proteomes" id="UP000509568">
    <property type="component" value="Chromosome"/>
</dbReference>
<dbReference type="EMBL" id="CP056030">
    <property type="protein sequence ID" value="QKZ05848.1"/>
    <property type="molecule type" value="Genomic_DNA"/>
</dbReference>
<evidence type="ECO:0000313" key="2">
    <source>
        <dbReference type="Proteomes" id="UP000509568"/>
    </source>
</evidence>
<name>A0A7D5HQ56_9PSED</name>
<dbReference type="RefSeq" id="WP_176571539.1">
    <property type="nucleotide sequence ID" value="NZ_CP056030.1"/>
</dbReference>
<evidence type="ECO:0000313" key="1">
    <source>
        <dbReference type="EMBL" id="QKZ05848.1"/>
    </source>
</evidence>
<protein>
    <submittedName>
        <fullName evidence="1">Uncharacterized protein</fullName>
    </submittedName>
</protein>
<dbReference type="AlphaFoldDB" id="A0A7D5HQ56"/>
<sequence>MKINSARLAWHDCTYTETRGGLSGLEQQCLLGTAVQTTDRGVTANSAVHGAVAGWIQSAIAKLSPEVRVFGDFMYAPRPDRRRADDIREAAEQVVFNLVVAKSPRMTAAKREKLEYVVKGVMRRYQYMHQGGQSANVDPLASPEKFRAWLYAEMGCRLESCAWARDWEPFVQRAFECCEDLDRMALSPVAAAIYEMKEAA</sequence>
<organism evidence="1 2">
    <name type="scientific">Pseudomonas eucalypticola</name>
    <dbReference type="NCBI Taxonomy" id="2599595"/>
    <lineage>
        <taxon>Bacteria</taxon>
        <taxon>Pseudomonadati</taxon>
        <taxon>Pseudomonadota</taxon>
        <taxon>Gammaproteobacteria</taxon>
        <taxon>Pseudomonadales</taxon>
        <taxon>Pseudomonadaceae</taxon>
        <taxon>Pseudomonas</taxon>
    </lineage>
</organism>
<keyword evidence="2" id="KW-1185">Reference proteome</keyword>
<accession>A0A7D5HQ56</accession>